<dbReference type="EMBL" id="CACRYJ010000032">
    <property type="protein sequence ID" value="VZO37255.1"/>
    <property type="molecule type" value="Genomic_DNA"/>
</dbReference>
<dbReference type="Pfam" id="PF00581">
    <property type="entry name" value="Rhodanese"/>
    <property type="match status" value="1"/>
</dbReference>
<dbReference type="SMART" id="SM00450">
    <property type="entry name" value="RHOD"/>
    <property type="match status" value="1"/>
</dbReference>
<dbReference type="Gene3D" id="3.40.250.10">
    <property type="entry name" value="Rhodanese-like domain"/>
    <property type="match status" value="1"/>
</dbReference>
<dbReference type="SUPFAM" id="SSF69572">
    <property type="entry name" value="Activating enzymes of the ubiquitin-like proteins"/>
    <property type="match status" value="1"/>
</dbReference>
<dbReference type="Gene3D" id="3.40.50.720">
    <property type="entry name" value="NAD(P)-binding Rossmann-like Domain"/>
    <property type="match status" value="1"/>
</dbReference>
<dbReference type="CDD" id="cd00158">
    <property type="entry name" value="RHOD"/>
    <property type="match status" value="1"/>
</dbReference>
<dbReference type="InterPro" id="IPR000594">
    <property type="entry name" value="ThiF_NAD_FAD-bd"/>
</dbReference>
<evidence type="ECO:0000256" key="4">
    <source>
        <dbReference type="SAM" id="MobiDB-lite"/>
    </source>
</evidence>
<evidence type="ECO:0000313" key="7">
    <source>
        <dbReference type="Proteomes" id="UP000419743"/>
    </source>
</evidence>
<dbReference type="Pfam" id="PF00899">
    <property type="entry name" value="ThiF"/>
    <property type="match status" value="1"/>
</dbReference>
<dbReference type="GO" id="GO:0008641">
    <property type="term" value="F:ubiquitin-like modifier activating enzyme activity"/>
    <property type="evidence" value="ECO:0007669"/>
    <property type="project" value="InterPro"/>
</dbReference>
<evidence type="ECO:0000256" key="3">
    <source>
        <dbReference type="ARBA" id="ARBA00022840"/>
    </source>
</evidence>
<evidence type="ECO:0000313" key="6">
    <source>
        <dbReference type="EMBL" id="VZO37255.1"/>
    </source>
</evidence>
<reference evidence="6 7" key="1">
    <citation type="submission" date="2019-11" db="EMBL/GenBank/DDBJ databases">
        <authorList>
            <person name="Criscuolo A."/>
        </authorList>
    </citation>
    <scope>NUCLEOTIDE SEQUENCE [LARGE SCALE GENOMIC DNA]</scope>
    <source>
        <strain evidence="6">CIP111667</strain>
    </source>
</reference>
<evidence type="ECO:0000259" key="5">
    <source>
        <dbReference type="PROSITE" id="PS50206"/>
    </source>
</evidence>
<organism evidence="6 7">
    <name type="scientific">Occultella aeris</name>
    <dbReference type="NCBI Taxonomy" id="2761496"/>
    <lineage>
        <taxon>Bacteria</taxon>
        <taxon>Bacillati</taxon>
        <taxon>Actinomycetota</taxon>
        <taxon>Actinomycetes</taxon>
        <taxon>Micrococcales</taxon>
        <taxon>Ruaniaceae</taxon>
        <taxon>Occultella</taxon>
    </lineage>
</organism>
<keyword evidence="3" id="KW-0067">ATP-binding</keyword>
<gene>
    <name evidence="6" type="primary">moeZ</name>
    <name evidence="6" type="ORF">HALOF300_02342</name>
</gene>
<dbReference type="FunFam" id="3.40.50.720:FF:000033">
    <property type="entry name" value="Adenylyltransferase and sulfurtransferase MOCS3"/>
    <property type="match status" value="1"/>
</dbReference>
<dbReference type="PANTHER" id="PTHR10953">
    <property type="entry name" value="UBIQUITIN-ACTIVATING ENZYME E1"/>
    <property type="match status" value="1"/>
</dbReference>
<protein>
    <submittedName>
        <fullName evidence="6">Putative adenylyltransferase/sulfurtransferase MoeZ</fullName>
    </submittedName>
</protein>
<dbReference type="InterPro" id="IPR035985">
    <property type="entry name" value="Ubiquitin-activating_enz"/>
</dbReference>
<dbReference type="SUPFAM" id="SSF52821">
    <property type="entry name" value="Rhodanese/Cell cycle control phosphatase"/>
    <property type="match status" value="1"/>
</dbReference>
<dbReference type="GO" id="GO:0004792">
    <property type="term" value="F:thiosulfate-cyanide sulfurtransferase activity"/>
    <property type="evidence" value="ECO:0007669"/>
    <property type="project" value="TreeGrafter"/>
</dbReference>
<evidence type="ECO:0000256" key="1">
    <source>
        <dbReference type="ARBA" id="ARBA00022679"/>
    </source>
</evidence>
<proteinExistence type="predicted"/>
<dbReference type="Proteomes" id="UP000419743">
    <property type="component" value="Unassembled WGS sequence"/>
</dbReference>
<sequence>MPLPPLVAPGPPLTRADSERLARHLMLPQVGEDGQRRIMAAKVAVVGAGGLGSPVLQYLAAAGVGTIAIIDDDVVERSNLQRQVLHTVADLGRRKVDSAAERIAEIAPQATVIKQAVRLDAYNAEQFLAGYDVVLDGTDNFTTRYAVNDTCARLGIPLVWASIFQFDAQISVFWSRPPAPATPVTLRDLFPQAPPEGSVPSCAEAGVLGVLCGQVGSVMAAEALKLIAGFGEPLLGRVLVVDALNARWSEIPLRPATTAVRMPPAPPAAPAPTTTAPTTPARARHAPPSGPGRITPAELNRRLEARRHRQDDFELVDVRDPVEFAQNSIPGAQLIPLSFALTEAGRTGLDAGTEVILYCKTGPRADRAATAFERAGFRTTVLAGGIDAWETR</sequence>
<dbReference type="PANTHER" id="PTHR10953:SF102">
    <property type="entry name" value="ADENYLYLTRANSFERASE AND SULFURTRANSFERASE MOCS3"/>
    <property type="match status" value="1"/>
</dbReference>
<dbReference type="GO" id="GO:0008146">
    <property type="term" value="F:sulfotransferase activity"/>
    <property type="evidence" value="ECO:0007669"/>
    <property type="project" value="TreeGrafter"/>
</dbReference>
<dbReference type="GO" id="GO:0005524">
    <property type="term" value="F:ATP binding"/>
    <property type="evidence" value="ECO:0007669"/>
    <property type="project" value="UniProtKB-KW"/>
</dbReference>
<dbReference type="InterPro" id="IPR001763">
    <property type="entry name" value="Rhodanese-like_dom"/>
</dbReference>
<keyword evidence="1 6" id="KW-0808">Transferase</keyword>
<evidence type="ECO:0000256" key="2">
    <source>
        <dbReference type="ARBA" id="ARBA00022741"/>
    </source>
</evidence>
<dbReference type="GO" id="GO:0005829">
    <property type="term" value="C:cytosol"/>
    <property type="evidence" value="ECO:0007669"/>
    <property type="project" value="TreeGrafter"/>
</dbReference>
<dbReference type="InterPro" id="IPR036873">
    <property type="entry name" value="Rhodanese-like_dom_sf"/>
</dbReference>
<dbReference type="GO" id="GO:0016779">
    <property type="term" value="F:nucleotidyltransferase activity"/>
    <property type="evidence" value="ECO:0007669"/>
    <property type="project" value="UniProtKB-KW"/>
</dbReference>
<comment type="caution">
    <text evidence="6">The sequence shown here is derived from an EMBL/GenBank/DDBJ whole genome shotgun (WGS) entry which is preliminary data.</text>
</comment>
<keyword evidence="2" id="KW-0547">Nucleotide-binding</keyword>
<dbReference type="AlphaFoldDB" id="A0A7M4DJN5"/>
<feature type="domain" description="Rhodanese" evidence="5">
    <location>
        <begin position="309"/>
        <end position="391"/>
    </location>
</feature>
<keyword evidence="6" id="KW-0548">Nucleotidyltransferase</keyword>
<dbReference type="RefSeq" id="WP_156741103.1">
    <property type="nucleotide sequence ID" value="NZ_CACRYJ010000032.1"/>
</dbReference>
<name>A0A7M4DJN5_9MICO</name>
<dbReference type="InterPro" id="IPR045886">
    <property type="entry name" value="ThiF/MoeB/HesA"/>
</dbReference>
<keyword evidence="7" id="KW-1185">Reference proteome</keyword>
<feature type="compositionally biased region" description="Low complexity" evidence="4">
    <location>
        <begin position="271"/>
        <end position="281"/>
    </location>
</feature>
<dbReference type="CDD" id="cd00757">
    <property type="entry name" value="ThiF_MoeB_HesA_family"/>
    <property type="match status" value="1"/>
</dbReference>
<accession>A0A7M4DJN5</accession>
<dbReference type="PROSITE" id="PS50206">
    <property type="entry name" value="RHODANESE_3"/>
    <property type="match status" value="1"/>
</dbReference>
<feature type="region of interest" description="Disordered" evidence="4">
    <location>
        <begin position="259"/>
        <end position="296"/>
    </location>
</feature>